<gene>
    <name evidence="1" type="ORF">CLV67_14213</name>
</gene>
<accession>A0A2T0JIC8</accession>
<comment type="caution">
    <text evidence="1">The sequence shown here is derived from an EMBL/GenBank/DDBJ whole genome shotgun (WGS) entry which is preliminary data.</text>
</comment>
<evidence type="ECO:0000313" key="2">
    <source>
        <dbReference type="Proteomes" id="UP000239415"/>
    </source>
</evidence>
<sequence>MTAEPEAGLIMPPPAPRRGEEIRIIRPGAPDIRMRFERVDREAGWNPAPGWLLLFGEILEGLINTGGWRWRTLCARPIERGVYQMVGVKPQHR</sequence>
<dbReference type="OrthoDB" id="9985428at2"/>
<dbReference type="EMBL" id="PVMZ01000042">
    <property type="protein sequence ID" value="PRX07338.1"/>
    <property type="molecule type" value="Genomic_DNA"/>
</dbReference>
<keyword evidence="2" id="KW-1185">Reference proteome</keyword>
<dbReference type="Proteomes" id="UP000239415">
    <property type="component" value="Unassembled WGS sequence"/>
</dbReference>
<proteinExistence type="predicted"/>
<organism evidence="1 2">
    <name type="scientific">Actinoplanes italicus</name>
    <dbReference type="NCBI Taxonomy" id="113567"/>
    <lineage>
        <taxon>Bacteria</taxon>
        <taxon>Bacillati</taxon>
        <taxon>Actinomycetota</taxon>
        <taxon>Actinomycetes</taxon>
        <taxon>Micromonosporales</taxon>
        <taxon>Micromonosporaceae</taxon>
        <taxon>Actinoplanes</taxon>
    </lineage>
</organism>
<name>A0A2T0JIC8_9ACTN</name>
<reference evidence="1 2" key="1">
    <citation type="submission" date="2018-03" db="EMBL/GenBank/DDBJ databases">
        <title>Genomic Encyclopedia of Archaeal and Bacterial Type Strains, Phase II (KMG-II): from individual species to whole genera.</title>
        <authorList>
            <person name="Goeker M."/>
        </authorList>
    </citation>
    <scope>NUCLEOTIDE SEQUENCE [LARGE SCALE GENOMIC DNA]</scope>
    <source>
        <strain evidence="1 2">DSM 43146</strain>
    </source>
</reference>
<evidence type="ECO:0000313" key="1">
    <source>
        <dbReference type="EMBL" id="PRX07338.1"/>
    </source>
</evidence>
<protein>
    <submittedName>
        <fullName evidence="1">Uncharacterized protein</fullName>
    </submittedName>
</protein>
<dbReference type="AlphaFoldDB" id="A0A2T0JIC8"/>
<dbReference type="RefSeq" id="WP_106330905.1">
    <property type="nucleotide sequence ID" value="NZ_BOMO01000163.1"/>
</dbReference>